<comment type="pathway">
    <text evidence="9">Amino-acid biosynthesis; glycine biosynthesis; glycine from L-serine: step 1/1.</text>
</comment>
<dbReference type="FunFam" id="3.40.640.10:FF:000001">
    <property type="entry name" value="Serine hydroxymethyltransferase"/>
    <property type="match status" value="1"/>
</dbReference>
<keyword evidence="9" id="KW-0028">Amino-acid biosynthesis</keyword>
<comment type="caution">
    <text evidence="9">Lacks conserved residue(s) required for the propagation of feature annotation.</text>
</comment>
<comment type="pathway">
    <text evidence="9">One-carbon metabolism; tetrahydrofolate interconversion.</text>
</comment>
<comment type="caution">
    <text evidence="12">The sequence shown here is derived from an EMBL/GenBank/DDBJ whole genome shotgun (WGS) entry which is preliminary data.</text>
</comment>
<dbReference type="GO" id="GO:0032259">
    <property type="term" value="P:methylation"/>
    <property type="evidence" value="ECO:0007669"/>
    <property type="project" value="UniProtKB-KW"/>
</dbReference>
<proteinExistence type="inferred from homology"/>
<dbReference type="GO" id="GO:0008168">
    <property type="term" value="F:methyltransferase activity"/>
    <property type="evidence" value="ECO:0007669"/>
    <property type="project" value="UniProtKB-KW"/>
</dbReference>
<dbReference type="CDD" id="cd00378">
    <property type="entry name" value="SHMT"/>
    <property type="match status" value="1"/>
</dbReference>
<dbReference type="GO" id="GO:0030170">
    <property type="term" value="F:pyridoxal phosphate binding"/>
    <property type="evidence" value="ECO:0007669"/>
    <property type="project" value="UniProtKB-UniRule"/>
</dbReference>
<dbReference type="InterPro" id="IPR049943">
    <property type="entry name" value="Ser_HO-MeTrfase-like"/>
</dbReference>
<dbReference type="GO" id="GO:0004372">
    <property type="term" value="F:glycine hydroxymethyltransferase activity"/>
    <property type="evidence" value="ECO:0007669"/>
    <property type="project" value="UniProtKB-UniRule"/>
</dbReference>
<dbReference type="UniPathway" id="UPA00288">
    <property type="reaction ID" value="UER01023"/>
</dbReference>
<evidence type="ECO:0000256" key="8">
    <source>
        <dbReference type="ARBA" id="ARBA00022898"/>
    </source>
</evidence>
<keyword evidence="8 9" id="KW-0663">Pyridoxal phosphate</keyword>
<keyword evidence="7 9" id="KW-0808">Transferase</keyword>
<evidence type="ECO:0000256" key="1">
    <source>
        <dbReference type="ARBA" id="ARBA00001933"/>
    </source>
</evidence>
<feature type="modified residue" description="N6-(pyridoxal phosphate)lysine" evidence="9 10">
    <location>
        <position position="225"/>
    </location>
</feature>
<dbReference type="Gene3D" id="3.40.640.10">
    <property type="entry name" value="Type I PLP-dependent aspartate aminotransferase-like (Major domain)"/>
    <property type="match status" value="1"/>
</dbReference>
<feature type="domain" description="Serine hydroxymethyltransferase-like" evidence="11">
    <location>
        <begin position="3"/>
        <end position="386"/>
    </location>
</feature>
<dbReference type="Proteomes" id="UP000178991">
    <property type="component" value="Unassembled WGS sequence"/>
</dbReference>
<dbReference type="InterPro" id="IPR019798">
    <property type="entry name" value="Ser_HO-MeTrfase_PLP_BS"/>
</dbReference>
<keyword evidence="6 9" id="KW-0554">One-carbon metabolism</keyword>
<reference evidence="12 13" key="1">
    <citation type="journal article" date="2016" name="Nat. Commun.">
        <title>Thousands of microbial genomes shed light on interconnected biogeochemical processes in an aquifer system.</title>
        <authorList>
            <person name="Anantharaman K."/>
            <person name="Brown C.T."/>
            <person name="Hug L.A."/>
            <person name="Sharon I."/>
            <person name="Castelle C.J."/>
            <person name="Probst A.J."/>
            <person name="Thomas B.C."/>
            <person name="Singh A."/>
            <person name="Wilkins M.J."/>
            <person name="Karaoz U."/>
            <person name="Brodie E.L."/>
            <person name="Williams K.H."/>
            <person name="Hubbard S.S."/>
            <person name="Banfield J.F."/>
        </authorList>
    </citation>
    <scope>NUCLEOTIDE SEQUENCE [LARGE SCALE GENOMIC DNA]</scope>
</reference>
<evidence type="ECO:0000256" key="10">
    <source>
        <dbReference type="PIRSR" id="PIRSR000412-50"/>
    </source>
</evidence>
<evidence type="ECO:0000256" key="3">
    <source>
        <dbReference type="ARBA" id="ARBA00006376"/>
    </source>
</evidence>
<accession>A0A1G2HL37</accession>
<dbReference type="InterPro" id="IPR001085">
    <property type="entry name" value="Ser_HO-MeTrfase"/>
</dbReference>
<dbReference type="InterPro" id="IPR039429">
    <property type="entry name" value="SHMT-like_dom"/>
</dbReference>
<dbReference type="EC" id="2.1.2.1" evidence="9"/>
<evidence type="ECO:0000313" key="13">
    <source>
        <dbReference type="Proteomes" id="UP000178991"/>
    </source>
</evidence>
<feature type="binding site" evidence="9">
    <location>
        <begin position="120"/>
        <end position="122"/>
    </location>
    <ligand>
        <name>(6S)-5,6,7,8-tetrahydrofolate</name>
        <dbReference type="ChEBI" id="CHEBI:57453"/>
    </ligand>
</feature>
<dbReference type="GO" id="GO:0035999">
    <property type="term" value="P:tetrahydrofolate interconversion"/>
    <property type="evidence" value="ECO:0007669"/>
    <property type="project" value="UniProtKB-UniRule"/>
</dbReference>
<gene>
    <name evidence="9" type="primary">glyA</name>
    <name evidence="12" type="ORF">A2639_03185</name>
</gene>
<dbReference type="SUPFAM" id="SSF53383">
    <property type="entry name" value="PLP-dependent transferases"/>
    <property type="match status" value="1"/>
</dbReference>
<name>A0A1G2HL37_9BACT</name>
<dbReference type="Gene3D" id="3.90.1150.10">
    <property type="entry name" value="Aspartate Aminotransferase, domain 1"/>
    <property type="match status" value="1"/>
</dbReference>
<comment type="similarity">
    <text evidence="3 9">Belongs to the SHMT family.</text>
</comment>
<evidence type="ECO:0000256" key="6">
    <source>
        <dbReference type="ARBA" id="ARBA00022563"/>
    </source>
</evidence>
<comment type="catalytic activity">
    <reaction evidence="9">
        <text>(6R)-5,10-methylene-5,6,7,8-tetrahydrofolate + glycine + H2O = (6S)-5,6,7,8-tetrahydrofolate + L-serine</text>
        <dbReference type="Rhea" id="RHEA:15481"/>
        <dbReference type="ChEBI" id="CHEBI:15377"/>
        <dbReference type="ChEBI" id="CHEBI:15636"/>
        <dbReference type="ChEBI" id="CHEBI:33384"/>
        <dbReference type="ChEBI" id="CHEBI:57305"/>
        <dbReference type="ChEBI" id="CHEBI:57453"/>
        <dbReference type="EC" id="2.1.2.1"/>
    </reaction>
</comment>
<evidence type="ECO:0000256" key="5">
    <source>
        <dbReference type="ARBA" id="ARBA00022490"/>
    </source>
</evidence>
<dbReference type="InterPro" id="IPR015424">
    <property type="entry name" value="PyrdxlP-dep_Trfase"/>
</dbReference>
<evidence type="ECO:0000256" key="9">
    <source>
        <dbReference type="HAMAP-Rule" id="MF_00051"/>
    </source>
</evidence>
<evidence type="ECO:0000256" key="4">
    <source>
        <dbReference type="ARBA" id="ARBA00011738"/>
    </source>
</evidence>
<keyword evidence="12" id="KW-0489">Methyltransferase</keyword>
<feature type="binding site" evidence="9">
    <location>
        <position position="116"/>
    </location>
    <ligand>
        <name>(6S)-5,6,7,8-tetrahydrofolate</name>
        <dbReference type="ChEBI" id="CHEBI:57453"/>
    </ligand>
</feature>
<evidence type="ECO:0000259" key="11">
    <source>
        <dbReference type="Pfam" id="PF00464"/>
    </source>
</evidence>
<evidence type="ECO:0000256" key="7">
    <source>
        <dbReference type="ARBA" id="ARBA00022679"/>
    </source>
</evidence>
<keyword evidence="5 9" id="KW-0963">Cytoplasm</keyword>
<dbReference type="PROSITE" id="PS00096">
    <property type="entry name" value="SHMT"/>
    <property type="match status" value="1"/>
</dbReference>
<dbReference type="UniPathway" id="UPA00193"/>
<dbReference type="GO" id="GO:0019264">
    <property type="term" value="P:glycine biosynthetic process from serine"/>
    <property type="evidence" value="ECO:0007669"/>
    <property type="project" value="UniProtKB-UniRule"/>
</dbReference>
<dbReference type="PANTHER" id="PTHR11680">
    <property type="entry name" value="SERINE HYDROXYMETHYLTRANSFERASE"/>
    <property type="match status" value="1"/>
</dbReference>
<evidence type="ECO:0000256" key="2">
    <source>
        <dbReference type="ARBA" id="ARBA00004496"/>
    </source>
</evidence>
<dbReference type="GO" id="GO:0005829">
    <property type="term" value="C:cytosol"/>
    <property type="evidence" value="ECO:0007669"/>
    <property type="project" value="TreeGrafter"/>
</dbReference>
<dbReference type="HAMAP" id="MF_00051">
    <property type="entry name" value="SHMT"/>
    <property type="match status" value="1"/>
</dbReference>
<dbReference type="InterPro" id="IPR015422">
    <property type="entry name" value="PyrdxlP-dep_Trfase_small"/>
</dbReference>
<comment type="cofactor">
    <cofactor evidence="1 9 10">
        <name>pyridoxal 5'-phosphate</name>
        <dbReference type="ChEBI" id="CHEBI:597326"/>
    </cofactor>
</comment>
<feature type="site" description="Plays an important role in substrate specificity" evidence="9">
    <location>
        <position position="224"/>
    </location>
</feature>
<sequence length="414" mass="45386">MKLNKKDPQIAKLIDLETNRQKISLQMIPSENHCSPAVREALGSILTDKYAEGYPGKRYYGGNEFIDKVETLAIERAKKLFKVEYANVQPHSGSPANAAVYMATCEPGDTTMGMNLSHGGHLTHGFKLSFSGKFYKSISYGLDEKTQLINYNEVEKLAKEHKPKVIWVGGSAYSRIIEWEKFSKITDLIGAYLVADIAHIAGLVAGGAHPSPVPFVHIVTTTTHKTLRGPRGGMIMVTKKGIEKDPELPKKIDKAVFPGLQGGPHENAIAAIAVCLKEAATPAFKKYAAQIVKNAKTLTEELKKYDFNLISSGTQNHLLLIDLRNKNITGAEAQNLLESGGIAINKNSIPYDPAGPFKPSGIRLGTPAITTRGMKEKEIIRIAAWINELISNPASAKKVKEEIKKFCKKFPLPK</sequence>
<comment type="function">
    <text evidence="9">Catalyzes the reversible interconversion of serine and glycine with tetrahydrofolate (THF) serving as the one-carbon carrier. This reaction serves as the major source of one-carbon groups required for the biosynthesis of purines, thymidylate, methionine, and other important biomolecules. Also exhibits THF-independent aldolase activity toward beta-hydroxyamino acids, producing glycine and aldehydes, via a retro-aldol mechanism.</text>
</comment>
<dbReference type="AlphaFoldDB" id="A0A1G2HL37"/>
<comment type="subunit">
    <text evidence="4 9">Homodimer.</text>
</comment>
<dbReference type="Pfam" id="PF00464">
    <property type="entry name" value="SHMT"/>
    <property type="match status" value="1"/>
</dbReference>
<organism evidence="12 13">
    <name type="scientific">Candidatus Staskawiczbacteria bacterium RIFCSPHIGHO2_01_FULL_34_27</name>
    <dbReference type="NCBI Taxonomy" id="1802199"/>
    <lineage>
        <taxon>Bacteria</taxon>
        <taxon>Candidatus Staskawicziibacteriota</taxon>
    </lineage>
</organism>
<evidence type="ECO:0000313" key="12">
    <source>
        <dbReference type="EMBL" id="OGZ63173.1"/>
    </source>
</evidence>
<dbReference type="PIRSF" id="PIRSF000412">
    <property type="entry name" value="SHMT"/>
    <property type="match status" value="1"/>
</dbReference>
<protein>
    <recommendedName>
        <fullName evidence="9">Serine hydroxymethyltransferase</fullName>
        <shortName evidence="9">SHMT</shortName>
        <shortName evidence="9">Serine methylase</shortName>
        <ecNumber evidence="9">2.1.2.1</ecNumber>
    </recommendedName>
</protein>
<dbReference type="InterPro" id="IPR015421">
    <property type="entry name" value="PyrdxlP-dep_Trfase_major"/>
</dbReference>
<dbReference type="PANTHER" id="PTHR11680:SF35">
    <property type="entry name" value="SERINE HYDROXYMETHYLTRANSFERASE 1"/>
    <property type="match status" value="1"/>
</dbReference>
<dbReference type="NCBIfam" id="NF000586">
    <property type="entry name" value="PRK00011.1"/>
    <property type="match status" value="1"/>
</dbReference>
<dbReference type="EMBL" id="MHOL01000005">
    <property type="protein sequence ID" value="OGZ63173.1"/>
    <property type="molecule type" value="Genomic_DNA"/>
</dbReference>
<comment type="subcellular location">
    <subcellularLocation>
        <location evidence="2 9">Cytoplasm</location>
    </subcellularLocation>
</comment>